<protein>
    <submittedName>
        <fullName evidence="1">Uncharacterized protein</fullName>
    </submittedName>
</protein>
<sequence length="107" mass="12556">MIPPHSLNFQDSNLYLTKEMRFLTLPMDLLSQLEWPDSITYSPSLQQQRIQATLCNFNKTQPEKAKFNPRLVELIHNLNMTQGFHCYLLIQFARKSSKHCQFVAVNN</sequence>
<proteinExistence type="predicted"/>
<organism evidence="1 2">
    <name type="scientific">Canavalia gladiata</name>
    <name type="common">Sword bean</name>
    <name type="synonym">Dolichos gladiatus</name>
    <dbReference type="NCBI Taxonomy" id="3824"/>
    <lineage>
        <taxon>Eukaryota</taxon>
        <taxon>Viridiplantae</taxon>
        <taxon>Streptophyta</taxon>
        <taxon>Embryophyta</taxon>
        <taxon>Tracheophyta</taxon>
        <taxon>Spermatophyta</taxon>
        <taxon>Magnoliopsida</taxon>
        <taxon>eudicotyledons</taxon>
        <taxon>Gunneridae</taxon>
        <taxon>Pentapetalae</taxon>
        <taxon>rosids</taxon>
        <taxon>fabids</taxon>
        <taxon>Fabales</taxon>
        <taxon>Fabaceae</taxon>
        <taxon>Papilionoideae</taxon>
        <taxon>50 kb inversion clade</taxon>
        <taxon>NPAAA clade</taxon>
        <taxon>indigoferoid/millettioid clade</taxon>
        <taxon>Phaseoleae</taxon>
        <taxon>Canavalia</taxon>
    </lineage>
</organism>
<keyword evidence="2" id="KW-1185">Reference proteome</keyword>
<evidence type="ECO:0000313" key="1">
    <source>
        <dbReference type="EMBL" id="KAK7324259.1"/>
    </source>
</evidence>
<evidence type="ECO:0000313" key="2">
    <source>
        <dbReference type="Proteomes" id="UP001367508"/>
    </source>
</evidence>
<dbReference type="EMBL" id="JAYMYQ010000006">
    <property type="protein sequence ID" value="KAK7324259.1"/>
    <property type="molecule type" value="Genomic_DNA"/>
</dbReference>
<name>A0AAN9Q7D4_CANGL</name>
<gene>
    <name evidence="1" type="ORF">VNO77_27789</name>
</gene>
<comment type="caution">
    <text evidence="1">The sequence shown here is derived from an EMBL/GenBank/DDBJ whole genome shotgun (WGS) entry which is preliminary data.</text>
</comment>
<dbReference type="Proteomes" id="UP001367508">
    <property type="component" value="Unassembled WGS sequence"/>
</dbReference>
<accession>A0AAN9Q7D4</accession>
<reference evidence="1 2" key="1">
    <citation type="submission" date="2024-01" db="EMBL/GenBank/DDBJ databases">
        <title>The genomes of 5 underutilized Papilionoideae crops provide insights into root nodulation and disease resistanc.</title>
        <authorList>
            <person name="Jiang F."/>
        </authorList>
    </citation>
    <scope>NUCLEOTIDE SEQUENCE [LARGE SCALE GENOMIC DNA]</scope>
    <source>
        <strain evidence="1">LVBAO_FW01</strain>
        <tissue evidence="1">Leaves</tissue>
    </source>
</reference>
<dbReference type="AlphaFoldDB" id="A0AAN9Q7D4"/>